<dbReference type="EMBL" id="VDCQ01000020">
    <property type="protein sequence ID" value="TNJ65262.1"/>
    <property type="molecule type" value="Genomic_DNA"/>
</dbReference>
<proteinExistence type="predicted"/>
<organism evidence="1 2">
    <name type="scientific">Paenibacillus hemerocallicola</name>
    <dbReference type="NCBI Taxonomy" id="1172614"/>
    <lineage>
        <taxon>Bacteria</taxon>
        <taxon>Bacillati</taxon>
        <taxon>Bacillota</taxon>
        <taxon>Bacilli</taxon>
        <taxon>Bacillales</taxon>
        <taxon>Paenibacillaceae</taxon>
        <taxon>Paenibacillus</taxon>
    </lineage>
</organism>
<gene>
    <name evidence="1" type="ORF">FE784_15690</name>
</gene>
<comment type="caution">
    <text evidence="1">The sequence shown here is derived from an EMBL/GenBank/DDBJ whole genome shotgun (WGS) entry which is preliminary data.</text>
</comment>
<accession>A0A5C4T8K2</accession>
<dbReference type="AlphaFoldDB" id="A0A5C4T8K2"/>
<name>A0A5C4T8K2_9BACL</name>
<reference evidence="1 2" key="1">
    <citation type="submission" date="2019-05" db="EMBL/GenBank/DDBJ databases">
        <title>We sequenced the genome of Paenibacillus hemerocallicola KCTC 33185 for further insight into its adaptation and study the phylogeny of Paenibacillus.</title>
        <authorList>
            <person name="Narsing Rao M.P."/>
        </authorList>
    </citation>
    <scope>NUCLEOTIDE SEQUENCE [LARGE SCALE GENOMIC DNA]</scope>
    <source>
        <strain evidence="1 2">KCTC 33185</strain>
    </source>
</reference>
<sequence>MAMITLRPDLKTVGGEVTELLLDGRFVGAMTLVYREGGRISGSVQLDLESLGGSRKAEAVSAAQNYVEHLMDALAAKECEVIVTCSGYDHIITAGHQLGVIESFTDESDYYEQISGEEDETRLDDIDPNGIETMEMHSGFSGNNIELVIVGESRNRVEYHIYDSDQEWLAEAFVRLRGADVIAEVDWKVEPTDEELEHITDLLVSDFDSDEVDTFLIEMKVDGEMIETIELTHEDLLEPDVFIDDETYSSEEARKYSVILVRDDGDTLTYDLYEQSHGGLPIGQATVDVSSRELTGFIDFRDPGSTIDSEFIGSLLMHELDKEKDYESLNLTMLVNNEPIDEILFETEIIH</sequence>
<protein>
    <submittedName>
        <fullName evidence="1">Uncharacterized protein</fullName>
    </submittedName>
</protein>
<evidence type="ECO:0000313" key="2">
    <source>
        <dbReference type="Proteomes" id="UP000307943"/>
    </source>
</evidence>
<keyword evidence="2" id="KW-1185">Reference proteome</keyword>
<dbReference type="RefSeq" id="WP_139603157.1">
    <property type="nucleotide sequence ID" value="NZ_VDCQ01000020.1"/>
</dbReference>
<dbReference type="OrthoDB" id="2575543at2"/>
<dbReference type="Proteomes" id="UP000307943">
    <property type="component" value="Unassembled WGS sequence"/>
</dbReference>
<evidence type="ECO:0000313" key="1">
    <source>
        <dbReference type="EMBL" id="TNJ65262.1"/>
    </source>
</evidence>